<gene>
    <name evidence="6" type="ORF">NDES1114_LOCUS32220</name>
</gene>
<dbReference type="EMBL" id="HBGF01048214">
    <property type="protein sequence ID" value="CAD9149853.1"/>
    <property type="molecule type" value="Transcribed_RNA"/>
</dbReference>
<dbReference type="AlphaFoldDB" id="A0A7S1QVY1"/>
<name>A0A7S1QVY1_NEODS</name>
<protein>
    <submittedName>
        <fullName evidence="6">Uncharacterized protein</fullName>
    </submittedName>
</protein>
<dbReference type="Pfam" id="PF01124">
    <property type="entry name" value="MAPEG"/>
    <property type="match status" value="1"/>
</dbReference>
<reference evidence="6" key="1">
    <citation type="submission" date="2021-01" db="EMBL/GenBank/DDBJ databases">
        <authorList>
            <person name="Corre E."/>
            <person name="Pelletier E."/>
            <person name="Niang G."/>
            <person name="Scheremetjew M."/>
            <person name="Finn R."/>
            <person name="Kale V."/>
            <person name="Holt S."/>
            <person name="Cochrane G."/>
            <person name="Meng A."/>
            <person name="Brown T."/>
            <person name="Cohen L."/>
        </authorList>
    </citation>
    <scope>NUCLEOTIDE SEQUENCE</scope>
    <source>
        <strain evidence="6">CCAP 1951/1</strain>
    </source>
</reference>
<keyword evidence="4 5" id="KW-0472">Membrane</keyword>
<dbReference type="InterPro" id="IPR023352">
    <property type="entry name" value="MAPEG-like_dom_sf"/>
</dbReference>
<evidence type="ECO:0000256" key="2">
    <source>
        <dbReference type="ARBA" id="ARBA00022692"/>
    </source>
</evidence>
<evidence type="ECO:0000256" key="4">
    <source>
        <dbReference type="ARBA" id="ARBA00023136"/>
    </source>
</evidence>
<feature type="transmembrane region" description="Helical" evidence="5">
    <location>
        <begin position="50"/>
        <end position="72"/>
    </location>
</feature>
<evidence type="ECO:0000313" key="6">
    <source>
        <dbReference type="EMBL" id="CAD9149853.1"/>
    </source>
</evidence>
<keyword evidence="3 5" id="KW-1133">Transmembrane helix</keyword>
<evidence type="ECO:0000256" key="1">
    <source>
        <dbReference type="ARBA" id="ARBA00004370"/>
    </source>
</evidence>
<keyword evidence="2 5" id="KW-0812">Transmembrane</keyword>
<dbReference type="InterPro" id="IPR001129">
    <property type="entry name" value="Membr-assoc_MAPEG"/>
</dbReference>
<organism evidence="6">
    <name type="scientific">Neobodo designis</name>
    <name type="common">Flagellated protozoan</name>
    <name type="synonym">Bodo designis</name>
    <dbReference type="NCBI Taxonomy" id="312471"/>
    <lineage>
        <taxon>Eukaryota</taxon>
        <taxon>Discoba</taxon>
        <taxon>Euglenozoa</taxon>
        <taxon>Kinetoplastea</taxon>
        <taxon>Metakinetoplastina</taxon>
        <taxon>Neobodonida</taxon>
        <taxon>Neobodo</taxon>
    </lineage>
</organism>
<feature type="transmembrane region" description="Helical" evidence="5">
    <location>
        <begin position="9"/>
        <end position="30"/>
    </location>
</feature>
<proteinExistence type="predicted"/>
<accession>A0A7S1QVY1</accession>
<feature type="transmembrane region" description="Helical" evidence="5">
    <location>
        <begin position="104"/>
        <end position="128"/>
    </location>
</feature>
<sequence>MSGHDPSGCVYACVGSLFVLYVLMALRMSFYRLAGSPGEDKPNSPLNRFYEIQMLTAEWVPIGAILSLALLYKGTLPGYYIECLVGAFTIARVAFVVVKLYVRIHVAGVISMVTCYVATLLMALALIFV</sequence>
<evidence type="ECO:0000256" key="3">
    <source>
        <dbReference type="ARBA" id="ARBA00022989"/>
    </source>
</evidence>
<feature type="transmembrane region" description="Helical" evidence="5">
    <location>
        <begin position="79"/>
        <end position="98"/>
    </location>
</feature>
<dbReference type="GO" id="GO:0016020">
    <property type="term" value="C:membrane"/>
    <property type="evidence" value="ECO:0007669"/>
    <property type="project" value="UniProtKB-SubCell"/>
</dbReference>
<evidence type="ECO:0000256" key="5">
    <source>
        <dbReference type="SAM" id="Phobius"/>
    </source>
</evidence>
<dbReference type="SUPFAM" id="SSF161084">
    <property type="entry name" value="MAPEG domain-like"/>
    <property type="match status" value="1"/>
</dbReference>
<comment type="subcellular location">
    <subcellularLocation>
        <location evidence="1">Membrane</location>
    </subcellularLocation>
</comment>